<dbReference type="FunFam" id="2.70.150.10:FF:000160">
    <property type="entry name" value="Sarcoplasmic/endoplasmic reticulum calcium ATPase 1"/>
    <property type="match status" value="1"/>
</dbReference>
<dbReference type="InterPro" id="IPR059000">
    <property type="entry name" value="ATPase_P-type_domA"/>
</dbReference>
<dbReference type="InterPro" id="IPR001757">
    <property type="entry name" value="P_typ_ATPase"/>
</dbReference>
<organism evidence="13 14">
    <name type="scientific">Antarcticibacterium arcticum</name>
    <dbReference type="NCBI Taxonomy" id="2585771"/>
    <lineage>
        <taxon>Bacteria</taxon>
        <taxon>Pseudomonadati</taxon>
        <taxon>Bacteroidota</taxon>
        <taxon>Flavobacteriia</taxon>
        <taxon>Flavobacteriales</taxon>
        <taxon>Flavobacteriaceae</taxon>
        <taxon>Antarcticibacterium</taxon>
    </lineage>
</organism>
<dbReference type="PRINTS" id="PR00119">
    <property type="entry name" value="CATATPASE"/>
</dbReference>
<dbReference type="SFLD" id="SFLDF00027">
    <property type="entry name" value="p-type_atpase"/>
    <property type="match status" value="1"/>
</dbReference>
<protein>
    <submittedName>
        <fullName evidence="13">HAD-IC family P-type ATPase</fullName>
    </submittedName>
</protein>
<dbReference type="GO" id="GO:1990573">
    <property type="term" value="P:potassium ion import across plasma membrane"/>
    <property type="evidence" value="ECO:0007669"/>
    <property type="project" value="TreeGrafter"/>
</dbReference>
<keyword evidence="3" id="KW-0597">Phosphoprotein</keyword>
<sequence length="874" mass="96149">MIAFPHALSTEELIYQLQSDSAEGLNKTEVDERLGQYGLNSLSRKKPKGILRMFFEQFIDPIIFLLTAAMILAFVFGEWIEGYAVLAVILLTVLIGFFMEWQARKSVDALQKMALTKARVYRNGTLEIIQAQFLVPGDIIKLETGDVVPADARLIEAQSLGVKESILTGESNQINKSAEMLPKETSLTEQFNMVFNGTFVSRGNARAIVVTTGDKTSIGQISTLTQTAHKGRTPLEHKLNKLSHLLIWFTLALALLIIIAGYLQGKDLSLMIKTGIALAVAAIPEGLPVVATISLARGMLRLARQKVIIKKLESVQTLGETGIVCTDKTGTLTENTMAVQKVMLPERVVNFETKLEFSKDELFSQITAVAVLCNNVKNGEENAGGDTMEIALLDMARNTGYNIEEIRTNAPRIVEIPFDTELKRMATLHSINGKYLVCVKGAIESILDLCDTVLTDTGVHNLTDKSRWLSLVDQHAAVGLRLLAFANRELEERPTGEFLNNLTLLGVMAFLDPPREDVKEAIKTYRAAGIKVVMITGDHPATAKKIGEEIGLLDPENSEGLVIHSGSLPDFEKLTTVDESRLLNAVVFARMIPKQKLDLITFYQEQNIVVGMLGDGVNDAPALKKADIGIAMGIRGTEAAKEVADVILMDDKFTSTELAIRQGRNIFENVRQFVVFLMSCNLAEIIAVAAASFSSLPMPLLPLQILFLNMVTDIFPALALGMGKGNKDIMSQPPRDPDEPLMTKLLWKSTVIYSISITVAVIGITLYAYSYKNYSAAVANNMAFYTLILGQLFNVFNLPKRNTSFLKNEVTGNPYIWYAILISLLLVVFAYFIPVVNNVLNLVPLAFDEFAAIAVFSLLSLFLSQLAKRTGLTI</sequence>
<proteinExistence type="inferred from homology"/>
<dbReference type="InterPro" id="IPR006068">
    <property type="entry name" value="ATPase_P-typ_cation-transptr_C"/>
</dbReference>
<dbReference type="InterPro" id="IPR050510">
    <property type="entry name" value="Cation_transp_ATPase_P-type"/>
</dbReference>
<dbReference type="OrthoDB" id="1521937at2"/>
<feature type="transmembrane region" description="Helical" evidence="11">
    <location>
        <begin position="54"/>
        <end position="76"/>
    </location>
</feature>
<gene>
    <name evidence="13" type="ORF">FK178_04465</name>
</gene>
<evidence type="ECO:0000256" key="6">
    <source>
        <dbReference type="ARBA" id="ARBA00022840"/>
    </source>
</evidence>
<dbReference type="KEGG" id="anp:FK178_04465"/>
<keyword evidence="5" id="KW-0547">Nucleotide-binding</keyword>
<comment type="similarity">
    <text evidence="2">Belongs to the cation transport ATPase (P-type) (TC 3.A.3) family. Type IIA subfamily.</text>
</comment>
<feature type="transmembrane region" description="Helical" evidence="11">
    <location>
        <begin position="673"/>
        <end position="693"/>
    </location>
</feature>
<keyword evidence="9 11" id="KW-1133">Transmembrane helix</keyword>
<dbReference type="InterPro" id="IPR023214">
    <property type="entry name" value="HAD_sf"/>
</dbReference>
<dbReference type="InterPro" id="IPR044492">
    <property type="entry name" value="P_typ_ATPase_HD_dom"/>
</dbReference>
<dbReference type="Gene3D" id="1.20.1110.10">
    <property type="entry name" value="Calcium-transporting ATPase, transmembrane domain"/>
    <property type="match status" value="1"/>
</dbReference>
<dbReference type="GO" id="GO:1902600">
    <property type="term" value="P:proton transmembrane transport"/>
    <property type="evidence" value="ECO:0007669"/>
    <property type="project" value="TreeGrafter"/>
</dbReference>
<name>A0A5B8YIX2_9FLAO</name>
<evidence type="ECO:0000256" key="10">
    <source>
        <dbReference type="ARBA" id="ARBA00023136"/>
    </source>
</evidence>
<dbReference type="GO" id="GO:0030007">
    <property type="term" value="P:intracellular potassium ion homeostasis"/>
    <property type="evidence" value="ECO:0007669"/>
    <property type="project" value="TreeGrafter"/>
</dbReference>
<dbReference type="RefSeq" id="WP_146831397.1">
    <property type="nucleotide sequence ID" value="NZ_CP042476.1"/>
</dbReference>
<keyword evidence="10 11" id="KW-0472">Membrane</keyword>
<feature type="domain" description="Cation-transporting P-type ATPase N-terminal" evidence="12">
    <location>
        <begin position="4"/>
        <end position="78"/>
    </location>
</feature>
<feature type="transmembrane region" description="Helical" evidence="11">
    <location>
        <begin position="245"/>
        <end position="263"/>
    </location>
</feature>
<dbReference type="Gene3D" id="2.70.150.10">
    <property type="entry name" value="Calcium-transporting ATPase, cytoplasmic transduction domain A"/>
    <property type="match status" value="1"/>
</dbReference>
<evidence type="ECO:0000256" key="2">
    <source>
        <dbReference type="ARBA" id="ARBA00005675"/>
    </source>
</evidence>
<keyword evidence="8" id="KW-1278">Translocase</keyword>
<dbReference type="Pfam" id="PF00690">
    <property type="entry name" value="Cation_ATPase_N"/>
    <property type="match status" value="1"/>
</dbReference>
<dbReference type="Gene3D" id="3.40.1110.10">
    <property type="entry name" value="Calcium-transporting ATPase, cytoplasmic domain N"/>
    <property type="match status" value="1"/>
</dbReference>
<dbReference type="SUPFAM" id="SSF81660">
    <property type="entry name" value="Metal cation-transporting ATPase, ATP-binding domain N"/>
    <property type="match status" value="1"/>
</dbReference>
<evidence type="ECO:0000256" key="7">
    <source>
        <dbReference type="ARBA" id="ARBA00022842"/>
    </source>
</evidence>
<dbReference type="InterPro" id="IPR018303">
    <property type="entry name" value="ATPase_P-typ_P_site"/>
</dbReference>
<feature type="transmembrane region" description="Helical" evidence="11">
    <location>
        <begin position="774"/>
        <end position="795"/>
    </location>
</feature>
<dbReference type="InterPro" id="IPR023298">
    <property type="entry name" value="ATPase_P-typ_TM_dom_sf"/>
</dbReference>
<dbReference type="GO" id="GO:0036376">
    <property type="term" value="P:sodium ion export across plasma membrane"/>
    <property type="evidence" value="ECO:0007669"/>
    <property type="project" value="TreeGrafter"/>
</dbReference>
<dbReference type="Gene3D" id="3.40.50.1000">
    <property type="entry name" value="HAD superfamily/HAD-like"/>
    <property type="match status" value="1"/>
</dbReference>
<evidence type="ECO:0000256" key="9">
    <source>
        <dbReference type="ARBA" id="ARBA00022989"/>
    </source>
</evidence>
<dbReference type="GO" id="GO:0005524">
    <property type="term" value="F:ATP binding"/>
    <property type="evidence" value="ECO:0007669"/>
    <property type="project" value="UniProtKB-KW"/>
</dbReference>
<dbReference type="SFLD" id="SFLDG00002">
    <property type="entry name" value="C1.7:_P-type_atpase_like"/>
    <property type="match status" value="1"/>
</dbReference>
<evidence type="ECO:0000256" key="11">
    <source>
        <dbReference type="SAM" id="Phobius"/>
    </source>
</evidence>
<keyword evidence="7" id="KW-0460">Magnesium</keyword>
<evidence type="ECO:0000313" key="13">
    <source>
        <dbReference type="EMBL" id="QED37008.1"/>
    </source>
</evidence>
<feature type="transmembrane region" description="Helical" evidence="11">
    <location>
        <begin position="815"/>
        <end position="836"/>
    </location>
</feature>
<dbReference type="PRINTS" id="PR00120">
    <property type="entry name" value="HATPASE"/>
</dbReference>
<evidence type="ECO:0000256" key="8">
    <source>
        <dbReference type="ARBA" id="ARBA00022967"/>
    </source>
</evidence>
<dbReference type="GO" id="GO:0005886">
    <property type="term" value="C:plasma membrane"/>
    <property type="evidence" value="ECO:0007669"/>
    <property type="project" value="TreeGrafter"/>
</dbReference>
<dbReference type="SUPFAM" id="SSF81665">
    <property type="entry name" value="Calcium ATPase, transmembrane domain M"/>
    <property type="match status" value="1"/>
</dbReference>
<dbReference type="PROSITE" id="PS00154">
    <property type="entry name" value="ATPASE_E1_E2"/>
    <property type="match status" value="1"/>
</dbReference>
<dbReference type="NCBIfam" id="TIGR01494">
    <property type="entry name" value="ATPase_P-type"/>
    <property type="match status" value="2"/>
</dbReference>
<dbReference type="SUPFAM" id="SSF56784">
    <property type="entry name" value="HAD-like"/>
    <property type="match status" value="1"/>
</dbReference>
<feature type="transmembrane region" description="Helical" evidence="11">
    <location>
        <begin position="705"/>
        <end position="724"/>
    </location>
</feature>
<dbReference type="Pfam" id="PF00689">
    <property type="entry name" value="Cation_ATPase_C"/>
    <property type="match status" value="1"/>
</dbReference>
<feature type="transmembrane region" description="Helical" evidence="11">
    <location>
        <begin position="275"/>
        <end position="296"/>
    </location>
</feature>
<accession>A0A5B8YIX2</accession>
<dbReference type="SUPFAM" id="SSF81653">
    <property type="entry name" value="Calcium ATPase, transduction domain A"/>
    <property type="match status" value="1"/>
</dbReference>
<feature type="transmembrane region" description="Helical" evidence="11">
    <location>
        <begin position="745"/>
        <end position="768"/>
    </location>
</feature>
<dbReference type="GO" id="GO:0005391">
    <property type="term" value="F:P-type sodium:potassium-exchanging transporter activity"/>
    <property type="evidence" value="ECO:0007669"/>
    <property type="project" value="TreeGrafter"/>
</dbReference>
<keyword evidence="6" id="KW-0067">ATP-binding</keyword>
<dbReference type="GO" id="GO:0016887">
    <property type="term" value="F:ATP hydrolysis activity"/>
    <property type="evidence" value="ECO:0007669"/>
    <property type="project" value="InterPro"/>
</dbReference>
<dbReference type="Pfam" id="PF00122">
    <property type="entry name" value="E1-E2_ATPase"/>
    <property type="match status" value="1"/>
</dbReference>
<dbReference type="EMBL" id="CP042476">
    <property type="protein sequence ID" value="QED37008.1"/>
    <property type="molecule type" value="Genomic_DNA"/>
</dbReference>
<dbReference type="PANTHER" id="PTHR43294">
    <property type="entry name" value="SODIUM/POTASSIUM-TRANSPORTING ATPASE SUBUNIT ALPHA"/>
    <property type="match status" value="1"/>
</dbReference>
<evidence type="ECO:0000259" key="12">
    <source>
        <dbReference type="SMART" id="SM00831"/>
    </source>
</evidence>
<feature type="transmembrane region" description="Helical" evidence="11">
    <location>
        <begin position="82"/>
        <end position="103"/>
    </location>
</feature>
<dbReference type="GO" id="GO:0006883">
    <property type="term" value="P:intracellular sodium ion homeostasis"/>
    <property type="evidence" value="ECO:0007669"/>
    <property type="project" value="TreeGrafter"/>
</dbReference>
<dbReference type="InterPro" id="IPR004014">
    <property type="entry name" value="ATPase_P-typ_cation-transptr_N"/>
</dbReference>
<reference evidence="13 14" key="1">
    <citation type="submission" date="2019-08" db="EMBL/GenBank/DDBJ databases">
        <title>Antarcticibacterium arcticum sp. nov., a bacterium isolated from marine sediment of the Canadian Beaufort Sea.</title>
        <authorList>
            <person name="Lee Y.M."/>
            <person name="Baek K."/>
            <person name="Lee D.-H."/>
            <person name="Shin S.C."/>
            <person name="Jin Y.K."/>
            <person name="Park Y."/>
        </authorList>
    </citation>
    <scope>NUCLEOTIDE SEQUENCE [LARGE SCALE GENOMIC DNA]</scope>
    <source>
        <strain evidence="13 14">PAMC 28998</strain>
    </source>
</reference>
<comment type="subcellular location">
    <subcellularLocation>
        <location evidence="1">Endomembrane system</location>
        <topology evidence="1">Multi-pass membrane protein</topology>
    </subcellularLocation>
</comment>
<dbReference type="InterPro" id="IPR008250">
    <property type="entry name" value="ATPase_P-typ_transduc_dom_A_sf"/>
</dbReference>
<dbReference type="GO" id="GO:0012505">
    <property type="term" value="C:endomembrane system"/>
    <property type="evidence" value="ECO:0007669"/>
    <property type="project" value="UniProtKB-SubCell"/>
</dbReference>
<feature type="transmembrane region" description="Helical" evidence="11">
    <location>
        <begin position="842"/>
        <end position="863"/>
    </location>
</feature>
<dbReference type="Pfam" id="PF13246">
    <property type="entry name" value="Cation_ATPase"/>
    <property type="match status" value="1"/>
</dbReference>
<dbReference type="Proteomes" id="UP000321954">
    <property type="component" value="Chromosome"/>
</dbReference>
<evidence type="ECO:0000313" key="14">
    <source>
        <dbReference type="Proteomes" id="UP000321954"/>
    </source>
</evidence>
<dbReference type="AlphaFoldDB" id="A0A5B8YIX2"/>
<dbReference type="PANTHER" id="PTHR43294:SF20">
    <property type="entry name" value="P-TYPE ATPASE"/>
    <property type="match status" value="1"/>
</dbReference>
<evidence type="ECO:0000256" key="1">
    <source>
        <dbReference type="ARBA" id="ARBA00004127"/>
    </source>
</evidence>
<dbReference type="InterPro" id="IPR023299">
    <property type="entry name" value="ATPase_P-typ_cyto_dom_N"/>
</dbReference>
<dbReference type="SFLD" id="SFLDS00003">
    <property type="entry name" value="Haloacid_Dehalogenase"/>
    <property type="match status" value="1"/>
</dbReference>
<dbReference type="SMART" id="SM00831">
    <property type="entry name" value="Cation_ATPase_N"/>
    <property type="match status" value="1"/>
</dbReference>
<dbReference type="InterPro" id="IPR036412">
    <property type="entry name" value="HAD-like_sf"/>
</dbReference>
<evidence type="ECO:0000256" key="3">
    <source>
        <dbReference type="ARBA" id="ARBA00022553"/>
    </source>
</evidence>
<evidence type="ECO:0000256" key="4">
    <source>
        <dbReference type="ARBA" id="ARBA00022692"/>
    </source>
</evidence>
<keyword evidence="4 11" id="KW-0812">Transmembrane</keyword>
<keyword evidence="14" id="KW-1185">Reference proteome</keyword>
<evidence type="ECO:0000256" key="5">
    <source>
        <dbReference type="ARBA" id="ARBA00022741"/>
    </source>
</evidence>